<gene>
    <name evidence="2" type="ORF">B0H63DRAFT_529436</name>
</gene>
<reference evidence="2" key="1">
    <citation type="journal article" date="2023" name="Mol. Phylogenet. Evol.">
        <title>Genome-scale phylogeny and comparative genomics of the fungal order Sordariales.</title>
        <authorList>
            <person name="Hensen N."/>
            <person name="Bonometti L."/>
            <person name="Westerberg I."/>
            <person name="Brannstrom I.O."/>
            <person name="Guillou S."/>
            <person name="Cros-Aarteil S."/>
            <person name="Calhoun S."/>
            <person name="Haridas S."/>
            <person name="Kuo A."/>
            <person name="Mondo S."/>
            <person name="Pangilinan J."/>
            <person name="Riley R."/>
            <person name="LaButti K."/>
            <person name="Andreopoulos B."/>
            <person name="Lipzen A."/>
            <person name="Chen C."/>
            <person name="Yan M."/>
            <person name="Daum C."/>
            <person name="Ng V."/>
            <person name="Clum A."/>
            <person name="Steindorff A."/>
            <person name="Ohm R.A."/>
            <person name="Martin F."/>
            <person name="Silar P."/>
            <person name="Natvig D.O."/>
            <person name="Lalanne C."/>
            <person name="Gautier V."/>
            <person name="Ament-Velasquez S.L."/>
            <person name="Kruys A."/>
            <person name="Hutchinson M.I."/>
            <person name="Powell A.J."/>
            <person name="Barry K."/>
            <person name="Miller A.N."/>
            <person name="Grigoriev I.V."/>
            <person name="Debuchy R."/>
            <person name="Gladieux P."/>
            <person name="Hiltunen Thoren M."/>
            <person name="Johannesson H."/>
        </authorList>
    </citation>
    <scope>NUCLEOTIDE SEQUENCE</scope>
    <source>
        <strain evidence="2">CBS 232.78</strain>
    </source>
</reference>
<reference evidence="2" key="2">
    <citation type="submission" date="2023-06" db="EMBL/GenBank/DDBJ databases">
        <authorList>
            <consortium name="Lawrence Berkeley National Laboratory"/>
            <person name="Haridas S."/>
            <person name="Hensen N."/>
            <person name="Bonometti L."/>
            <person name="Westerberg I."/>
            <person name="Brannstrom I.O."/>
            <person name="Guillou S."/>
            <person name="Cros-Aarteil S."/>
            <person name="Calhoun S."/>
            <person name="Kuo A."/>
            <person name="Mondo S."/>
            <person name="Pangilinan J."/>
            <person name="Riley R."/>
            <person name="LaButti K."/>
            <person name="Andreopoulos B."/>
            <person name="Lipzen A."/>
            <person name="Chen C."/>
            <person name="Yanf M."/>
            <person name="Daum C."/>
            <person name="Ng V."/>
            <person name="Clum A."/>
            <person name="Steindorff A."/>
            <person name="Ohm R."/>
            <person name="Martin F."/>
            <person name="Silar P."/>
            <person name="Natvig D."/>
            <person name="Lalanne C."/>
            <person name="Gautier V."/>
            <person name="Ament-velasquez S.L."/>
            <person name="Kruys A."/>
            <person name="Hutchinson M.I."/>
            <person name="Powell A.J."/>
            <person name="Barry K."/>
            <person name="Miller A.N."/>
            <person name="Grigoriev I.V."/>
            <person name="Debuchy R."/>
            <person name="Gladieux P."/>
            <person name="Thoren M.H."/>
            <person name="Johannesson H."/>
        </authorList>
    </citation>
    <scope>NUCLEOTIDE SEQUENCE</scope>
    <source>
        <strain evidence="2">CBS 232.78</strain>
    </source>
</reference>
<comment type="caution">
    <text evidence="2">The sequence shown here is derived from an EMBL/GenBank/DDBJ whole genome shotgun (WGS) entry which is preliminary data.</text>
</comment>
<evidence type="ECO:0008006" key="4">
    <source>
        <dbReference type="Google" id="ProtNLM"/>
    </source>
</evidence>
<keyword evidence="1" id="KW-0732">Signal</keyword>
<evidence type="ECO:0000313" key="3">
    <source>
        <dbReference type="Proteomes" id="UP001285441"/>
    </source>
</evidence>
<name>A0AAE0K0H1_9PEZI</name>
<feature type="chain" id="PRO_5042238140" description="Chitinase" evidence="1">
    <location>
        <begin position="27"/>
        <end position="141"/>
    </location>
</feature>
<dbReference type="AlphaFoldDB" id="A0AAE0K0H1"/>
<keyword evidence="3" id="KW-1185">Reference proteome</keyword>
<dbReference type="Gene3D" id="3.10.490.10">
    <property type="entry name" value="Gamma-glutamyl cyclotransferase-like"/>
    <property type="match status" value="1"/>
</dbReference>
<dbReference type="EMBL" id="JAULSW010000011">
    <property type="protein sequence ID" value="KAK3367731.1"/>
    <property type="molecule type" value="Genomic_DNA"/>
</dbReference>
<organism evidence="2 3">
    <name type="scientific">Podospora didyma</name>
    <dbReference type="NCBI Taxonomy" id="330526"/>
    <lineage>
        <taxon>Eukaryota</taxon>
        <taxon>Fungi</taxon>
        <taxon>Dikarya</taxon>
        <taxon>Ascomycota</taxon>
        <taxon>Pezizomycotina</taxon>
        <taxon>Sordariomycetes</taxon>
        <taxon>Sordariomycetidae</taxon>
        <taxon>Sordariales</taxon>
        <taxon>Podosporaceae</taxon>
        <taxon>Podospora</taxon>
    </lineage>
</organism>
<evidence type="ECO:0000313" key="2">
    <source>
        <dbReference type="EMBL" id="KAK3367731.1"/>
    </source>
</evidence>
<feature type="signal peptide" evidence="1">
    <location>
        <begin position="1"/>
        <end position="26"/>
    </location>
</feature>
<evidence type="ECO:0000256" key="1">
    <source>
        <dbReference type="SAM" id="SignalP"/>
    </source>
</evidence>
<proteinExistence type="predicted"/>
<sequence length="141" mass="15849">MQSHPRPVFINGTLCILPLLARIMTGDDKRINEVRPLLRKADVHGYKLCQLNVGRDGPSESPMPEPGWRASSAVHRYLLSPKTLSQLCELHDFMGAGYKIVPVAAALDNRCSTGNIVDDVVEAEMYVWDEKIKNFGYGYFR</sequence>
<dbReference type="Proteomes" id="UP001285441">
    <property type="component" value="Unassembled WGS sequence"/>
</dbReference>
<protein>
    <recommendedName>
        <fullName evidence="4">Chitinase</fullName>
    </recommendedName>
</protein>
<accession>A0AAE0K0H1</accession>